<dbReference type="Pfam" id="PF17957">
    <property type="entry name" value="Big_7"/>
    <property type="match status" value="1"/>
</dbReference>
<sequence>MIQGGSRAIQVSIVRAESFLDSVSVALEQPQSGVTAQPTTIPSGESTATLTVQVSANTAAGDTTLTVRATSGNEFRTAPLKLAVARAGDLIVRWTAPVPGDSDAYTNGALQLEATIEGGAAEAVEFRRDTELLARITAPPYTHTWNTQSAPEGEYQLTARAIRGGTTFTSLERTVVVDRTPPVVATRAPASSDSQVSARASLEATFSEPVRFSSISQDNVEVLAHGNTRLGAIVSLSSDGTRLTITPTAPLPVPSTVLVKLGTSTHPILDLAGNVLHSASEWVFTVPVWLPVGSALSAHAGATPSENAVLKMDADDRPTVAWSESDGTSKNIHVARWDGTTWQHLGSGLSGLAGLGTDAENPDLHIDAAGRVVVAWDEATGTEDRRRPFLKRWTSSTWEDLPALPRFDGFEITARTPKLATTPNGALFLYLVDSSNRLLGLTLAKDAVEWTYTNTTLPWDHFNPSQPAISVHGENVFVSYNTYLDSLERRGVAVLMNHQTALGSGLVPALPNHVASTSAIVTDQAGNPIVAWNTTDNATQEKELYFSQWTGTAWRTPVPVTATSSSNDSPSLALGTNHQAVLAWSGIVNSERVIHIARLQDDTWDLLSPPLSANATPTTPSLKPSLALDAMNHPTVAWQEGAGSGADIYVYRYNH</sequence>
<dbReference type="EMBL" id="CP017174">
    <property type="protein sequence ID" value="QDE69858.1"/>
    <property type="molecule type" value="Genomic_DNA"/>
</dbReference>
<proteinExistence type="predicted"/>
<dbReference type="InterPro" id="IPR014755">
    <property type="entry name" value="Cu-Rt/internalin_Ig-like"/>
</dbReference>
<dbReference type="InterPro" id="IPR032812">
    <property type="entry name" value="SbsA_Ig"/>
</dbReference>
<dbReference type="Gene3D" id="2.60.40.10">
    <property type="entry name" value="Immunoglobulins"/>
    <property type="match status" value="1"/>
</dbReference>
<name>A0AAE6G2S2_MYXXA</name>
<keyword evidence="1" id="KW-0732">Signal</keyword>
<reference evidence="3 4" key="1">
    <citation type="journal article" date="2019" name="Science">
        <title>Social genes are selection hotspots in kin groups of a soil microbe.</title>
        <authorList>
            <person name="Wielgoss S."/>
            <person name="Wolfensberger R."/>
            <person name="Sun L."/>
            <person name="Fiegna F."/>
            <person name="Velicer G.J."/>
        </authorList>
    </citation>
    <scope>NUCLEOTIDE SEQUENCE [LARGE SCALE GENOMIC DNA]</scope>
    <source>
        <strain evidence="3 4">MC3.5.9c15</strain>
    </source>
</reference>
<evidence type="ECO:0000313" key="3">
    <source>
        <dbReference type="EMBL" id="QDE69858.1"/>
    </source>
</evidence>
<gene>
    <name evidence="3" type="ORF">BHS09_24360</name>
</gene>
<dbReference type="InterPro" id="IPR013783">
    <property type="entry name" value="Ig-like_fold"/>
</dbReference>
<dbReference type="Gene3D" id="2.60.40.1220">
    <property type="match status" value="1"/>
</dbReference>
<evidence type="ECO:0000313" key="4">
    <source>
        <dbReference type="Proteomes" id="UP000320179"/>
    </source>
</evidence>
<accession>A0AAE6G2S2</accession>
<feature type="domain" description="SbsA Ig-like" evidence="2">
    <location>
        <begin position="178"/>
        <end position="285"/>
    </location>
</feature>
<evidence type="ECO:0000259" key="2">
    <source>
        <dbReference type="Pfam" id="PF13205"/>
    </source>
</evidence>
<dbReference type="Pfam" id="PF13205">
    <property type="entry name" value="Big_5"/>
    <property type="match status" value="1"/>
</dbReference>
<dbReference type="AlphaFoldDB" id="A0AAE6G2S2"/>
<organism evidence="3 4">
    <name type="scientific">Myxococcus xanthus</name>
    <dbReference type="NCBI Taxonomy" id="34"/>
    <lineage>
        <taxon>Bacteria</taxon>
        <taxon>Pseudomonadati</taxon>
        <taxon>Myxococcota</taxon>
        <taxon>Myxococcia</taxon>
        <taxon>Myxococcales</taxon>
        <taxon>Cystobacterineae</taxon>
        <taxon>Myxococcaceae</taxon>
        <taxon>Myxococcus</taxon>
    </lineage>
</organism>
<dbReference type="Proteomes" id="UP000320179">
    <property type="component" value="Chromosome"/>
</dbReference>
<evidence type="ECO:0000256" key="1">
    <source>
        <dbReference type="ARBA" id="ARBA00022729"/>
    </source>
</evidence>
<protein>
    <recommendedName>
        <fullName evidence="2">SbsA Ig-like domain-containing protein</fullName>
    </recommendedName>
</protein>